<proteinExistence type="predicted"/>
<accession>A0A644WF94</accession>
<sequence>MKYSILVLAIFLTVCPLTKVMSQKTDSLHVYIVGEFKRGMNYQFRYKRKVVFEFGHRNKVVDTCLVFDTSDLKPYSFMEFDIYKKQRFSANYYYSQSLIYYPELKYTEIYYLPYVSKDLLIYYFPNKRYIHVIDIHNKI</sequence>
<gene>
    <name evidence="1" type="ORF">SDC9_48396</name>
</gene>
<comment type="caution">
    <text evidence="1">The sequence shown here is derived from an EMBL/GenBank/DDBJ whole genome shotgun (WGS) entry which is preliminary data.</text>
</comment>
<protein>
    <submittedName>
        <fullName evidence="1">Uncharacterized protein</fullName>
    </submittedName>
</protein>
<reference evidence="1" key="1">
    <citation type="submission" date="2019-08" db="EMBL/GenBank/DDBJ databases">
        <authorList>
            <person name="Kucharzyk K."/>
            <person name="Murdoch R.W."/>
            <person name="Higgins S."/>
            <person name="Loffler F."/>
        </authorList>
    </citation>
    <scope>NUCLEOTIDE SEQUENCE</scope>
</reference>
<dbReference type="EMBL" id="VSSQ01000848">
    <property type="protein sequence ID" value="MPM02151.1"/>
    <property type="molecule type" value="Genomic_DNA"/>
</dbReference>
<dbReference type="AlphaFoldDB" id="A0A644WF94"/>
<evidence type="ECO:0000313" key="1">
    <source>
        <dbReference type="EMBL" id="MPM02151.1"/>
    </source>
</evidence>
<name>A0A644WF94_9ZZZZ</name>
<organism evidence="1">
    <name type="scientific">bioreactor metagenome</name>
    <dbReference type="NCBI Taxonomy" id="1076179"/>
    <lineage>
        <taxon>unclassified sequences</taxon>
        <taxon>metagenomes</taxon>
        <taxon>ecological metagenomes</taxon>
    </lineage>
</organism>